<dbReference type="EMBL" id="CM056743">
    <property type="protein sequence ID" value="KAJ8670383.1"/>
    <property type="molecule type" value="Genomic_DNA"/>
</dbReference>
<comment type="caution">
    <text evidence="1">The sequence shown here is derived from an EMBL/GenBank/DDBJ whole genome shotgun (WGS) entry which is preliminary data.</text>
</comment>
<keyword evidence="2" id="KW-1185">Reference proteome</keyword>
<evidence type="ECO:0000313" key="2">
    <source>
        <dbReference type="Proteomes" id="UP001239111"/>
    </source>
</evidence>
<sequence length="134" mass="15254">MGRKWGSQGLDFDITIDPSLTTRNTTWMPLSVRDVGSAIAVTYSQLYFLRRTKKAKMCTVYQAFRECLAQVSLRLSNQLLGRPDTSLTVPTVSDISLEPQLASFVEWLRLLFYQVKSKKYCLQGTENCGALQYQ</sequence>
<organism evidence="1 2">
    <name type="scientific">Eretmocerus hayati</name>
    <dbReference type="NCBI Taxonomy" id="131215"/>
    <lineage>
        <taxon>Eukaryota</taxon>
        <taxon>Metazoa</taxon>
        <taxon>Ecdysozoa</taxon>
        <taxon>Arthropoda</taxon>
        <taxon>Hexapoda</taxon>
        <taxon>Insecta</taxon>
        <taxon>Pterygota</taxon>
        <taxon>Neoptera</taxon>
        <taxon>Endopterygota</taxon>
        <taxon>Hymenoptera</taxon>
        <taxon>Apocrita</taxon>
        <taxon>Proctotrupomorpha</taxon>
        <taxon>Chalcidoidea</taxon>
        <taxon>Aphelinidae</taxon>
        <taxon>Aphelininae</taxon>
        <taxon>Eretmocerus</taxon>
    </lineage>
</organism>
<dbReference type="Proteomes" id="UP001239111">
    <property type="component" value="Chromosome 3"/>
</dbReference>
<reference evidence="1" key="1">
    <citation type="submission" date="2023-04" db="EMBL/GenBank/DDBJ databases">
        <title>A chromosome-level genome assembly of the parasitoid wasp Eretmocerus hayati.</title>
        <authorList>
            <person name="Zhong Y."/>
            <person name="Liu S."/>
            <person name="Liu Y."/>
        </authorList>
    </citation>
    <scope>NUCLEOTIDE SEQUENCE</scope>
    <source>
        <strain evidence="1">ZJU_SS_LIU_2023</strain>
    </source>
</reference>
<proteinExistence type="predicted"/>
<gene>
    <name evidence="1" type="ORF">QAD02_001642</name>
</gene>
<name>A0ACC2NHU9_9HYME</name>
<evidence type="ECO:0000313" key="1">
    <source>
        <dbReference type="EMBL" id="KAJ8670383.1"/>
    </source>
</evidence>
<accession>A0ACC2NHU9</accession>
<protein>
    <submittedName>
        <fullName evidence="1">Uncharacterized protein</fullName>
    </submittedName>
</protein>